<dbReference type="RefSeq" id="WP_133581231.1">
    <property type="nucleotide sequence ID" value="NZ_SNYJ01000013.1"/>
</dbReference>
<keyword evidence="1" id="KW-0813">Transport</keyword>
<comment type="similarity">
    <text evidence="1">Belongs to the vitamin uptake transporter (VUT/ECF) (TC 2.A.88) family. Q precursor transporter subfamily.</text>
</comment>
<evidence type="ECO:0000313" key="3">
    <source>
        <dbReference type="Proteomes" id="UP000295632"/>
    </source>
</evidence>
<feature type="transmembrane region" description="Helical" evidence="1">
    <location>
        <begin position="169"/>
        <end position="195"/>
    </location>
</feature>
<keyword evidence="3" id="KW-1185">Reference proteome</keyword>
<dbReference type="AlphaFoldDB" id="A0A4R6TUH3"/>
<name>A0A4R6TUH3_9BACI</name>
<comment type="caution">
    <text evidence="2">The sequence shown here is derived from an EMBL/GenBank/DDBJ whole genome shotgun (WGS) entry which is preliminary data.</text>
</comment>
<dbReference type="HAMAP" id="MF_02088">
    <property type="entry name" value="Q_prec_transport"/>
    <property type="match status" value="1"/>
</dbReference>
<keyword evidence="1" id="KW-0812">Transmembrane</keyword>
<comment type="function">
    <text evidence="1">Involved in the import of queuosine (Q) precursors, required for Q precursor salvage.</text>
</comment>
<organism evidence="2 3">
    <name type="scientific">Aureibacillus halotolerans</name>
    <dbReference type="NCBI Taxonomy" id="1508390"/>
    <lineage>
        <taxon>Bacteria</taxon>
        <taxon>Bacillati</taxon>
        <taxon>Bacillota</taxon>
        <taxon>Bacilli</taxon>
        <taxon>Bacillales</taxon>
        <taxon>Bacillaceae</taxon>
        <taxon>Aureibacillus</taxon>
    </lineage>
</organism>
<feature type="transmembrane region" description="Helical" evidence="1">
    <location>
        <begin position="94"/>
        <end position="115"/>
    </location>
</feature>
<proteinExistence type="inferred from homology"/>
<feature type="transmembrane region" description="Helical" evidence="1">
    <location>
        <begin position="61"/>
        <end position="82"/>
    </location>
</feature>
<gene>
    <name evidence="2" type="ORF">EV213_11314</name>
</gene>
<keyword evidence="1" id="KW-1133">Transmembrane helix</keyword>
<sequence length="239" mass="27168">MSLLSIAFPLSSEMLWIVFALIQFCMFIITYRFFGKTGLFVWIAFSTIVANIQVVKTVELFGVAATLGNITYGTIFLASDVLNEKYGKQQAKQGVVVGFLALIVMTLIMQYALLFPPNEGGSDMQEALQLIFGLQWRIAVGSLAAFFISQRIDVWMYHLMKVKTKGRYLWLRSSVSTMVCQLIDTFIFCSIAFLGEMPASIWWQIFWTTYLLKFLVAAMATPFMYWARSIKPRSVPSDN</sequence>
<dbReference type="EMBL" id="SNYJ01000013">
    <property type="protein sequence ID" value="TDQ37380.1"/>
    <property type="molecule type" value="Genomic_DNA"/>
</dbReference>
<feature type="transmembrane region" description="Helical" evidence="1">
    <location>
        <begin position="201"/>
        <end position="227"/>
    </location>
</feature>
<dbReference type="PANTHER" id="PTHR34300">
    <property type="entry name" value="QUEUOSINE PRECURSOR TRANSPORTER-RELATED"/>
    <property type="match status" value="1"/>
</dbReference>
<dbReference type="GO" id="GO:0005886">
    <property type="term" value="C:plasma membrane"/>
    <property type="evidence" value="ECO:0007669"/>
    <property type="project" value="UniProtKB-SubCell"/>
</dbReference>
<dbReference type="InterPro" id="IPR003744">
    <property type="entry name" value="YhhQ"/>
</dbReference>
<keyword evidence="1" id="KW-0472">Membrane</keyword>
<dbReference type="GO" id="GO:0022857">
    <property type="term" value="F:transmembrane transporter activity"/>
    <property type="evidence" value="ECO:0007669"/>
    <property type="project" value="UniProtKB-UniRule"/>
</dbReference>
<feature type="transmembrane region" description="Helical" evidence="1">
    <location>
        <begin position="39"/>
        <end position="55"/>
    </location>
</feature>
<keyword evidence="1" id="KW-1003">Cell membrane</keyword>
<dbReference type="Pfam" id="PF02592">
    <property type="entry name" value="Vut_1"/>
    <property type="match status" value="1"/>
</dbReference>
<reference evidence="2 3" key="1">
    <citation type="submission" date="2019-03" db="EMBL/GenBank/DDBJ databases">
        <title>Genomic Encyclopedia of Type Strains, Phase IV (KMG-IV): sequencing the most valuable type-strain genomes for metagenomic binning, comparative biology and taxonomic classification.</title>
        <authorList>
            <person name="Goeker M."/>
        </authorList>
    </citation>
    <scope>NUCLEOTIDE SEQUENCE [LARGE SCALE GENOMIC DNA]</scope>
    <source>
        <strain evidence="2 3">DSM 28697</strain>
    </source>
</reference>
<feature type="transmembrane region" description="Helical" evidence="1">
    <location>
        <begin position="127"/>
        <end position="148"/>
    </location>
</feature>
<dbReference type="NCBIfam" id="TIGR00697">
    <property type="entry name" value="queuosine precursor transporter"/>
    <property type="match status" value="1"/>
</dbReference>
<comment type="subcellular location">
    <subcellularLocation>
        <location evidence="1">Cell membrane</location>
        <topology evidence="1">Multi-pass membrane protein</topology>
    </subcellularLocation>
</comment>
<protein>
    <recommendedName>
        <fullName evidence="1">Probable queuosine precursor transporter</fullName>
        <shortName evidence="1">Q precursor transporter</shortName>
    </recommendedName>
</protein>
<evidence type="ECO:0000313" key="2">
    <source>
        <dbReference type="EMBL" id="TDQ37380.1"/>
    </source>
</evidence>
<dbReference type="OrthoDB" id="9805479at2"/>
<feature type="transmembrane region" description="Helical" evidence="1">
    <location>
        <begin position="14"/>
        <end position="34"/>
    </location>
</feature>
<evidence type="ECO:0000256" key="1">
    <source>
        <dbReference type="HAMAP-Rule" id="MF_02088"/>
    </source>
</evidence>
<accession>A0A4R6TUH3</accession>
<dbReference type="PANTHER" id="PTHR34300:SF2">
    <property type="entry name" value="QUEUOSINE PRECURSOR TRANSPORTER-RELATED"/>
    <property type="match status" value="1"/>
</dbReference>
<dbReference type="Proteomes" id="UP000295632">
    <property type="component" value="Unassembled WGS sequence"/>
</dbReference>